<dbReference type="GO" id="GO:0005886">
    <property type="term" value="C:plasma membrane"/>
    <property type="evidence" value="ECO:0007669"/>
    <property type="project" value="UniProtKB-SubCell"/>
</dbReference>
<dbReference type="Gene3D" id="3.30.870.10">
    <property type="entry name" value="Endonuclease Chain A"/>
    <property type="match status" value="2"/>
</dbReference>
<dbReference type="Pfam" id="PF13091">
    <property type="entry name" value="PLDc_2"/>
    <property type="match status" value="2"/>
</dbReference>
<dbReference type="PROSITE" id="PS50035">
    <property type="entry name" value="PLD"/>
    <property type="match status" value="2"/>
</dbReference>
<dbReference type="InterPro" id="IPR001736">
    <property type="entry name" value="PLipase_D/transphosphatidylase"/>
</dbReference>
<comment type="subcellular location">
    <subcellularLocation>
        <location evidence="1">Cell membrane</location>
        <topology evidence="1">Multi-pass membrane protein</topology>
    </subcellularLocation>
</comment>
<dbReference type="GO" id="GO:0008808">
    <property type="term" value="F:cardiolipin synthase activity"/>
    <property type="evidence" value="ECO:0007669"/>
    <property type="project" value="TreeGrafter"/>
</dbReference>
<gene>
    <name evidence="8" type="ORF">V5E97_09260</name>
</gene>
<keyword evidence="3 6" id="KW-0812">Transmembrane</keyword>
<dbReference type="CDD" id="cd09157">
    <property type="entry name" value="PLDc_CLS_unchar2_1"/>
    <property type="match status" value="1"/>
</dbReference>
<dbReference type="RefSeq" id="WP_406699054.1">
    <property type="nucleotide sequence ID" value="NZ_CP155447.1"/>
</dbReference>
<dbReference type="EMBL" id="CP155447">
    <property type="protein sequence ID" value="XBH06204.1"/>
    <property type="molecule type" value="Genomic_DNA"/>
</dbReference>
<dbReference type="SUPFAM" id="SSF56024">
    <property type="entry name" value="Phospholipase D/nuclease"/>
    <property type="match status" value="2"/>
</dbReference>
<evidence type="ECO:0000256" key="3">
    <source>
        <dbReference type="ARBA" id="ARBA00022692"/>
    </source>
</evidence>
<feature type="domain" description="PLD phosphodiesterase" evidence="7">
    <location>
        <begin position="219"/>
        <end position="246"/>
    </location>
</feature>
<keyword evidence="5 6" id="KW-0472">Membrane</keyword>
<evidence type="ECO:0000256" key="5">
    <source>
        <dbReference type="ARBA" id="ARBA00023136"/>
    </source>
</evidence>
<dbReference type="PANTHER" id="PTHR21248:SF22">
    <property type="entry name" value="PHOSPHOLIPASE D"/>
    <property type="match status" value="1"/>
</dbReference>
<dbReference type="InterPro" id="IPR025202">
    <property type="entry name" value="PLD-like_dom"/>
</dbReference>
<protein>
    <submittedName>
        <fullName evidence="8">Phospholipase D-like domain-containing protein</fullName>
    </submittedName>
</protein>
<organism evidence="8">
    <name type="scientific">Singulisphaera sp. Ch08</name>
    <dbReference type="NCBI Taxonomy" id="3120278"/>
    <lineage>
        <taxon>Bacteria</taxon>
        <taxon>Pseudomonadati</taxon>
        <taxon>Planctomycetota</taxon>
        <taxon>Planctomycetia</taxon>
        <taxon>Isosphaerales</taxon>
        <taxon>Isosphaeraceae</taxon>
        <taxon>Singulisphaera</taxon>
    </lineage>
</organism>
<proteinExistence type="predicted"/>
<feature type="transmembrane region" description="Helical" evidence="6">
    <location>
        <begin position="12"/>
        <end position="31"/>
    </location>
</feature>
<dbReference type="InterPro" id="IPR027379">
    <property type="entry name" value="CLS_N"/>
</dbReference>
<dbReference type="AlphaFoldDB" id="A0AAU7CMI2"/>
<keyword evidence="4 6" id="KW-1133">Transmembrane helix</keyword>
<name>A0AAU7CMI2_9BACT</name>
<dbReference type="PANTHER" id="PTHR21248">
    <property type="entry name" value="CARDIOLIPIN SYNTHASE"/>
    <property type="match status" value="1"/>
</dbReference>
<dbReference type="SMART" id="SM00155">
    <property type="entry name" value="PLDc"/>
    <property type="match status" value="2"/>
</dbReference>
<reference evidence="8" key="1">
    <citation type="submission" date="2024-05" db="EMBL/GenBank/DDBJ databases">
        <title>Planctomycetes of the genus Singulisphaera possess chitinolytic capabilities.</title>
        <authorList>
            <person name="Ivanova A."/>
        </authorList>
    </citation>
    <scope>NUCLEOTIDE SEQUENCE</scope>
    <source>
        <strain evidence="8">Ch08T</strain>
    </source>
</reference>
<evidence type="ECO:0000313" key="8">
    <source>
        <dbReference type="EMBL" id="XBH06204.1"/>
    </source>
</evidence>
<dbReference type="GO" id="GO:0032049">
    <property type="term" value="P:cardiolipin biosynthetic process"/>
    <property type="evidence" value="ECO:0007669"/>
    <property type="project" value="UniProtKB-ARBA"/>
</dbReference>
<accession>A0AAU7CMI2</accession>
<evidence type="ECO:0000259" key="7">
    <source>
        <dbReference type="PROSITE" id="PS50035"/>
    </source>
</evidence>
<keyword evidence="2" id="KW-1003">Cell membrane</keyword>
<evidence type="ECO:0000256" key="1">
    <source>
        <dbReference type="ARBA" id="ARBA00004651"/>
    </source>
</evidence>
<evidence type="ECO:0000256" key="4">
    <source>
        <dbReference type="ARBA" id="ARBA00022989"/>
    </source>
</evidence>
<dbReference type="CDD" id="cd09163">
    <property type="entry name" value="PLDc_CLS_unchar2_2"/>
    <property type="match status" value="1"/>
</dbReference>
<evidence type="ECO:0000256" key="6">
    <source>
        <dbReference type="SAM" id="Phobius"/>
    </source>
</evidence>
<sequence>MLDLRTSLLPFLITGVDIVVSVVASVHVILYKRDTKSAIGWIGLIWLSPILGTVVYVLLGINRINRRAQYMRRGGGSLVTHAVGPYLPDILDPIPSLEGSPLDSLVQLGDRVTQWPLLAGNEFEIFDGGDQAYPAMIQAIEAATRSVALCTYIFNNDRTGRLFVDALARAVARGVEVRVLIDGVGARYSWRSVARSLRKVQVPTAEFLPTLVPVWLPYFNLRNHRKILVVDGTVGFTGGMNILEEYHWEMRPLAPKRDLHFRVGGPAVSHLQQVFADDWAFCSGEILEGDRWFPSIEAAGEVLARGVIDGPDDDRDNLLNLILGGLACAKSTVEIATPYFLPDARLISALEVAALRGVQVDILLPSENNHKLVQWACMAQLLPLVEVGCRVWFSPPPFDHTKLMTVDQSWAFIGSANLDPRSLRLNFEFNLECYGVEFATRLHQLFQDRLRDAVPVTSDVLNARNLPIKLRDGAARLLSPYL</sequence>
<feature type="transmembrane region" description="Helical" evidence="6">
    <location>
        <begin position="38"/>
        <end position="59"/>
    </location>
</feature>
<feature type="domain" description="PLD phosphodiesterase" evidence="7">
    <location>
        <begin position="400"/>
        <end position="422"/>
    </location>
</feature>
<dbReference type="Pfam" id="PF13396">
    <property type="entry name" value="PLDc_N"/>
    <property type="match status" value="1"/>
</dbReference>
<evidence type="ECO:0000256" key="2">
    <source>
        <dbReference type="ARBA" id="ARBA00022475"/>
    </source>
</evidence>